<evidence type="ECO:0000256" key="2">
    <source>
        <dbReference type="ARBA" id="ARBA00022670"/>
    </source>
</evidence>
<gene>
    <name evidence="5" type="ORF">C5F44_02830</name>
</gene>
<keyword evidence="1" id="KW-1188">Viral release from host cell</keyword>
<proteinExistence type="predicted"/>
<keyword evidence="3" id="KW-0378">Hydrolase</keyword>
<evidence type="ECO:0000313" key="5">
    <source>
        <dbReference type="EMBL" id="PTE15989.1"/>
    </source>
</evidence>
<reference evidence="5 6" key="1">
    <citation type="submission" date="2018-03" db="EMBL/GenBank/DDBJ databases">
        <title>Rhodobacter blasticus.</title>
        <authorList>
            <person name="Meyer T.E."/>
            <person name="Miller S."/>
            <person name="Lodha T."/>
            <person name="Gandham S."/>
            <person name="Chintalapati S."/>
            <person name="Chintalapati V.R."/>
        </authorList>
    </citation>
    <scope>NUCLEOTIDE SEQUENCE [LARGE SCALE GENOMIC DNA]</scope>
    <source>
        <strain evidence="5 6">DSM 2131</strain>
    </source>
</reference>
<dbReference type="Pfam" id="PF04586">
    <property type="entry name" value="Peptidase_S78"/>
    <property type="match status" value="1"/>
</dbReference>
<keyword evidence="6" id="KW-1185">Reference proteome</keyword>
<dbReference type="GO" id="GO:0006508">
    <property type="term" value="P:proteolysis"/>
    <property type="evidence" value="ECO:0007669"/>
    <property type="project" value="UniProtKB-KW"/>
</dbReference>
<dbReference type="GO" id="GO:0008233">
    <property type="term" value="F:peptidase activity"/>
    <property type="evidence" value="ECO:0007669"/>
    <property type="project" value="UniProtKB-KW"/>
</dbReference>
<evidence type="ECO:0000259" key="4">
    <source>
        <dbReference type="Pfam" id="PF04586"/>
    </source>
</evidence>
<comment type="caution">
    <text evidence="5">The sequence shown here is derived from an EMBL/GenBank/DDBJ whole genome shotgun (WGS) entry which is preliminary data.</text>
</comment>
<feature type="domain" description="Prohead serine protease" evidence="4">
    <location>
        <begin position="18"/>
        <end position="101"/>
    </location>
</feature>
<dbReference type="EMBL" id="PZKE01000002">
    <property type="protein sequence ID" value="PTE15989.1"/>
    <property type="molecule type" value="Genomic_DNA"/>
</dbReference>
<protein>
    <recommendedName>
        <fullName evidence="4">Prohead serine protease domain-containing protein</fullName>
    </recommendedName>
</protein>
<dbReference type="InterPro" id="IPR054613">
    <property type="entry name" value="Peptidase_S78_dom"/>
</dbReference>
<keyword evidence="2" id="KW-0645">Protease</keyword>
<evidence type="ECO:0000256" key="3">
    <source>
        <dbReference type="ARBA" id="ARBA00022801"/>
    </source>
</evidence>
<evidence type="ECO:0000256" key="1">
    <source>
        <dbReference type="ARBA" id="ARBA00022612"/>
    </source>
</evidence>
<organism evidence="5 6">
    <name type="scientific">Fuscovulum blasticum DSM 2131</name>
    <dbReference type="NCBI Taxonomy" id="1188250"/>
    <lineage>
        <taxon>Bacteria</taxon>
        <taxon>Pseudomonadati</taxon>
        <taxon>Pseudomonadota</taxon>
        <taxon>Alphaproteobacteria</taxon>
        <taxon>Rhodobacterales</taxon>
        <taxon>Paracoccaceae</taxon>
        <taxon>Pseudogemmobacter</taxon>
    </lineage>
</organism>
<dbReference type="AlphaFoldDB" id="A0A2T4JDK8"/>
<sequence length="153" mass="16949">MMDRIEFKAQLSVDDAGAITGIAWPFFGPDRVGDVIERGAFKALPPLPMLDTHDQAKAVGVWEEITETTEGLAVKGRLLVEDVERAREVRALIKAGAMRGLPLEPHHVETIRRMDQVWLSATLADTTTTRGEKVLPRVSRHAITPQLIDAMFP</sequence>
<dbReference type="Proteomes" id="UP000241362">
    <property type="component" value="Unassembled WGS sequence"/>
</dbReference>
<accession>A0A2T4JDK8</accession>
<evidence type="ECO:0000313" key="6">
    <source>
        <dbReference type="Proteomes" id="UP000241362"/>
    </source>
</evidence>
<name>A0A2T4JDK8_FUSBL</name>